<reference evidence="1 2" key="1">
    <citation type="submission" date="2016-11" db="EMBL/GenBank/DDBJ databases">
        <authorList>
            <person name="Jaros S."/>
            <person name="Januszkiewicz K."/>
            <person name="Wedrychowicz H."/>
        </authorList>
    </citation>
    <scope>NUCLEOTIDE SEQUENCE [LARGE SCALE GENOMIC DNA]</scope>
    <source>
        <strain evidence="1 2">DSM 9705</strain>
    </source>
</reference>
<evidence type="ECO:0000313" key="1">
    <source>
        <dbReference type="EMBL" id="SHH83469.1"/>
    </source>
</evidence>
<keyword evidence="2" id="KW-1185">Reference proteome</keyword>
<dbReference type="RefSeq" id="WP_073375868.1">
    <property type="nucleotide sequence ID" value="NZ_FQXS01000011.1"/>
</dbReference>
<organism evidence="1 2">
    <name type="scientific">Desulfofustis glycolicus DSM 9705</name>
    <dbReference type="NCBI Taxonomy" id="1121409"/>
    <lineage>
        <taxon>Bacteria</taxon>
        <taxon>Pseudomonadati</taxon>
        <taxon>Thermodesulfobacteriota</taxon>
        <taxon>Desulfobulbia</taxon>
        <taxon>Desulfobulbales</taxon>
        <taxon>Desulfocapsaceae</taxon>
        <taxon>Desulfofustis</taxon>
    </lineage>
</organism>
<proteinExistence type="predicted"/>
<protein>
    <submittedName>
        <fullName evidence="1">Uncharacterized protein</fullName>
    </submittedName>
</protein>
<dbReference type="AlphaFoldDB" id="A0A1M5W7A6"/>
<dbReference type="EMBL" id="FQXS01000011">
    <property type="protein sequence ID" value="SHH83469.1"/>
    <property type="molecule type" value="Genomic_DNA"/>
</dbReference>
<accession>A0A1M5W7A6</accession>
<dbReference type="STRING" id="1121409.SAMN02745124_02130"/>
<sequence length="85" mass="9134">MTAGNLEKLSFRPISSLRNQILSSEYQVYACGKMFLRASILNENPNFSSSPECITNRTMTGSDVTAGRNAAVSGWQQAGSGLMIG</sequence>
<evidence type="ECO:0000313" key="2">
    <source>
        <dbReference type="Proteomes" id="UP000184139"/>
    </source>
</evidence>
<dbReference type="Proteomes" id="UP000184139">
    <property type="component" value="Unassembled WGS sequence"/>
</dbReference>
<name>A0A1M5W7A6_9BACT</name>
<gene>
    <name evidence="1" type="ORF">SAMN02745124_02130</name>
</gene>